<dbReference type="EMBL" id="JAHHUM010002598">
    <property type="protein sequence ID" value="KAK5602925.1"/>
    <property type="molecule type" value="Genomic_DNA"/>
</dbReference>
<feature type="region of interest" description="Disordered" evidence="1">
    <location>
        <begin position="1"/>
        <end position="61"/>
    </location>
</feature>
<dbReference type="Proteomes" id="UP001311232">
    <property type="component" value="Unassembled WGS sequence"/>
</dbReference>
<comment type="caution">
    <text evidence="2">The sequence shown here is derived from an EMBL/GenBank/DDBJ whole genome shotgun (WGS) entry which is preliminary data.</text>
</comment>
<evidence type="ECO:0000313" key="3">
    <source>
        <dbReference type="Proteomes" id="UP001311232"/>
    </source>
</evidence>
<sequence length="285" mass="32117">MLQRPTNPNANRNPVPSQGQKPQKEALEEGHHSTPRTGHPANPTSKSWRHTCHTEQAGQPLYLSEATSQSTLHTLLPWDRRDGKPLQHSNDTTATMSATAEPSDAHPAAPTHGGQVHRPNTTARHTAEDRTQQWAPKAKTMYKAHTILMRPTSPPKTMSPVKVHPREKKTHSIHVQEDARPPYPCQKQPHKKTHTKAHKRKEPTVPKPKPTKKPRPVHPEINSGRPAHPNQAEPSDPPPPDRTGTRHQRLTPPHPLPQIFRPTSRVHSLKERAPAMRWYLPAQRD</sequence>
<feature type="compositionally biased region" description="Basic residues" evidence="1">
    <location>
        <begin position="188"/>
        <end position="201"/>
    </location>
</feature>
<proteinExistence type="predicted"/>
<gene>
    <name evidence="2" type="ORF">CRENBAI_019536</name>
</gene>
<evidence type="ECO:0000256" key="1">
    <source>
        <dbReference type="SAM" id="MobiDB-lite"/>
    </source>
</evidence>
<reference evidence="2 3" key="1">
    <citation type="submission" date="2021-06" db="EMBL/GenBank/DDBJ databases">
        <authorList>
            <person name="Palmer J.M."/>
        </authorList>
    </citation>
    <scope>NUCLEOTIDE SEQUENCE [LARGE SCALE GENOMIC DNA]</scope>
    <source>
        <strain evidence="2 3">MEX-2019</strain>
        <tissue evidence="2">Muscle</tissue>
    </source>
</reference>
<feature type="compositionally biased region" description="Basic residues" evidence="1">
    <location>
        <begin position="163"/>
        <end position="172"/>
    </location>
</feature>
<name>A0AAV9R2S7_9TELE</name>
<organism evidence="2 3">
    <name type="scientific">Crenichthys baileyi</name>
    <name type="common">White River springfish</name>
    <dbReference type="NCBI Taxonomy" id="28760"/>
    <lineage>
        <taxon>Eukaryota</taxon>
        <taxon>Metazoa</taxon>
        <taxon>Chordata</taxon>
        <taxon>Craniata</taxon>
        <taxon>Vertebrata</taxon>
        <taxon>Euteleostomi</taxon>
        <taxon>Actinopterygii</taxon>
        <taxon>Neopterygii</taxon>
        <taxon>Teleostei</taxon>
        <taxon>Neoteleostei</taxon>
        <taxon>Acanthomorphata</taxon>
        <taxon>Ovalentaria</taxon>
        <taxon>Atherinomorphae</taxon>
        <taxon>Cyprinodontiformes</taxon>
        <taxon>Goodeidae</taxon>
        <taxon>Crenichthys</taxon>
    </lineage>
</organism>
<keyword evidence="3" id="KW-1185">Reference proteome</keyword>
<feature type="compositionally biased region" description="Basic and acidic residues" evidence="1">
    <location>
        <begin position="22"/>
        <end position="32"/>
    </location>
</feature>
<protein>
    <submittedName>
        <fullName evidence="2">Uncharacterized protein</fullName>
    </submittedName>
</protein>
<feature type="compositionally biased region" description="Polar residues" evidence="1">
    <location>
        <begin position="1"/>
        <end position="21"/>
    </location>
</feature>
<dbReference type="AlphaFoldDB" id="A0AAV9R2S7"/>
<accession>A0AAV9R2S7</accession>
<evidence type="ECO:0000313" key="2">
    <source>
        <dbReference type="EMBL" id="KAK5602925.1"/>
    </source>
</evidence>
<feature type="region of interest" description="Disordered" evidence="1">
    <location>
        <begin position="149"/>
        <end position="285"/>
    </location>
</feature>
<feature type="compositionally biased region" description="Polar residues" evidence="1">
    <location>
        <begin position="87"/>
        <end position="100"/>
    </location>
</feature>
<feature type="region of interest" description="Disordered" evidence="1">
    <location>
        <begin position="75"/>
        <end position="137"/>
    </location>
</feature>